<comment type="caution">
    <text evidence="4">The sequence shown here is derived from an EMBL/GenBank/DDBJ whole genome shotgun (WGS) entry which is preliminary data.</text>
</comment>
<dbReference type="Gene3D" id="3.40.50.12780">
    <property type="entry name" value="N-terminal domain of ligase-like"/>
    <property type="match status" value="1"/>
</dbReference>
<feature type="domain" description="Carrier" evidence="3">
    <location>
        <begin position="653"/>
        <end position="728"/>
    </location>
</feature>
<dbReference type="SUPFAM" id="SSF53474">
    <property type="entry name" value="alpha/beta-Hydrolases"/>
    <property type="match status" value="1"/>
</dbReference>
<keyword evidence="2" id="KW-0597">Phosphoprotein</keyword>
<dbReference type="SMART" id="SM00824">
    <property type="entry name" value="PKS_TE"/>
    <property type="match status" value="1"/>
</dbReference>
<evidence type="ECO:0000313" key="5">
    <source>
        <dbReference type="Proteomes" id="UP000054851"/>
    </source>
</evidence>
<dbReference type="PANTHER" id="PTHR42921:SF1">
    <property type="entry name" value="ACETOACETYL-COA SYNTHETASE"/>
    <property type="match status" value="1"/>
</dbReference>
<dbReference type="Gene3D" id="3.30.300.30">
    <property type="match status" value="1"/>
</dbReference>
<dbReference type="GO" id="GO:0030729">
    <property type="term" value="F:acetoacetate-CoA ligase activity"/>
    <property type="evidence" value="ECO:0007669"/>
    <property type="project" value="TreeGrafter"/>
</dbReference>
<evidence type="ECO:0000259" key="3">
    <source>
        <dbReference type="PROSITE" id="PS50075"/>
    </source>
</evidence>
<accession>A0A158C6N1</accession>
<dbReference type="InterPro" id="IPR006162">
    <property type="entry name" value="Ppantetheine_attach_site"/>
</dbReference>
<sequence length="1001" mass="108697">MSRFTAALEARTGARFADYPALHAFSTAEYRQFWRAFLESAEGFEWSGSIEPVCESDDCERAVFFPRVELNYAETLLGSALASDDMPALTCLHDDGRRIAYTRGELRERVMRAAQALDAIGLRAGDGVVAILRNDGDAVTVALAVAALGATLFTAASENSVQTLIDRFAPLKPRMLIAHSMPRPHDTGGSVTAAAAEVVDALPSVTDVLYLDDTALPSTITQRQHELREVIADGDASRFTWSRFAFNHPLFVTLAAGGSGSSDEKARAEHVVHGAGGVLIEHMKEHRLHVDLRPGDRLFLETSCSSATWQWQLSALASGVELVTYDGALAAADTFWRIVADERVNVFGTTPAYLRLSEDAQLDPGRQSDLSALRTILSTGGVTHASQSSWVHSHVGPVELHCMSGDADIMGSFLLGRPALTVSVTHAGGTQCKSLGLDVRAHSPDARAATKGELVCAKPFPSRPLGFIGDEDGARFHRAYFAANSGMWTQGETIEVAPHGAVRLHGRSDGTLDVRGIRVSTDDVHRILGGIDAIQQAMAVPRASANSGKEEETGIALLLVLRPGAQFDMPLAARIRRELSRQGSGALVPDVIVPVRALPVTHDGQLSESAARDAVNGQPARHAGSIRNPECLDEIAAHPSFAHATRALPAPGKSVVQIETYLRALWERLFGTAPIGRDDNFFELGGHSLLTARMLADIERATGRVLPLSTLTVAPTIARLAAVIAAGSDPDVRGSKLVHVRSGRGRPLFFVHSVTGSVMESLTLAHVMKSERPIYGIQADGFYDGGEPINNIEAMAQSYLQRVRAVQPKGPYALVGYSFGGLVVYEMAHQLVQAGEKVELVCLIDTYVNERCLPYGAWVKYQGLVMLQRYQKWRSLEGRERLTYFTSKAMAAADRIRMRLGKPARRPSSDTRGLPTALLQVRESARLAAITYKPPYYDGSRVILVLANIRGEGRANPEPAWRRFSTRGFEVLGLECRHNDLLFEPNVESIAKRIEREIADE</sequence>
<dbReference type="Gene3D" id="3.40.50.1820">
    <property type="entry name" value="alpha/beta hydrolase"/>
    <property type="match status" value="1"/>
</dbReference>
<dbReference type="InterPro" id="IPR009081">
    <property type="entry name" value="PP-bd_ACP"/>
</dbReference>
<dbReference type="Proteomes" id="UP000054851">
    <property type="component" value="Unassembled WGS sequence"/>
</dbReference>
<dbReference type="InterPro" id="IPR036736">
    <property type="entry name" value="ACP-like_sf"/>
</dbReference>
<dbReference type="SMART" id="SM00823">
    <property type="entry name" value="PKS_PP"/>
    <property type="match status" value="1"/>
</dbReference>
<dbReference type="PROSITE" id="PS50075">
    <property type="entry name" value="CARRIER"/>
    <property type="match status" value="1"/>
</dbReference>
<evidence type="ECO:0000256" key="2">
    <source>
        <dbReference type="ARBA" id="ARBA00022553"/>
    </source>
</evidence>
<proteinExistence type="predicted"/>
<dbReference type="InterPro" id="IPR000873">
    <property type="entry name" value="AMP-dep_synth/lig_dom"/>
</dbReference>
<dbReference type="Pfam" id="PF00501">
    <property type="entry name" value="AMP-binding"/>
    <property type="match status" value="1"/>
</dbReference>
<evidence type="ECO:0000256" key="1">
    <source>
        <dbReference type="ARBA" id="ARBA00022450"/>
    </source>
</evidence>
<organism evidence="4 5">
    <name type="scientific">Caballeronia hypogeia</name>
    <dbReference type="NCBI Taxonomy" id="1777140"/>
    <lineage>
        <taxon>Bacteria</taxon>
        <taxon>Pseudomonadati</taxon>
        <taxon>Pseudomonadota</taxon>
        <taxon>Betaproteobacteria</taxon>
        <taxon>Burkholderiales</taxon>
        <taxon>Burkholderiaceae</taxon>
        <taxon>Caballeronia</taxon>
    </lineage>
</organism>
<dbReference type="InterPro" id="IPR020806">
    <property type="entry name" value="PKS_PP-bd"/>
</dbReference>
<dbReference type="InterPro" id="IPR029058">
    <property type="entry name" value="AB_hydrolase_fold"/>
</dbReference>
<name>A0A158C6N1_9BURK</name>
<dbReference type="SUPFAM" id="SSF47336">
    <property type="entry name" value="ACP-like"/>
    <property type="match status" value="1"/>
</dbReference>
<dbReference type="InterPro" id="IPR045851">
    <property type="entry name" value="AMP-bd_C_sf"/>
</dbReference>
<dbReference type="PANTHER" id="PTHR42921">
    <property type="entry name" value="ACETOACETYL-COA SYNTHETASE"/>
    <property type="match status" value="1"/>
</dbReference>
<dbReference type="SUPFAM" id="SSF56801">
    <property type="entry name" value="Acetyl-CoA synthetase-like"/>
    <property type="match status" value="1"/>
</dbReference>
<protein>
    <submittedName>
        <fullName evidence="4">Acetoacetyl-CoA synthetase</fullName>
    </submittedName>
</protein>
<dbReference type="RefSeq" id="WP_232470985.1">
    <property type="nucleotide sequence ID" value="NZ_FCOA02000018.1"/>
</dbReference>
<reference evidence="4" key="1">
    <citation type="submission" date="2016-01" db="EMBL/GenBank/DDBJ databases">
        <authorList>
            <person name="Peeters C."/>
        </authorList>
    </citation>
    <scope>NUCLEOTIDE SEQUENCE</scope>
    <source>
        <strain evidence="4">LMG 29322</strain>
    </source>
</reference>
<dbReference type="STRING" id="1777140.AWB79_04840"/>
<dbReference type="InterPro" id="IPR001031">
    <property type="entry name" value="Thioesterase"/>
</dbReference>
<gene>
    <name evidence="4" type="ORF">AWB79_04840</name>
</gene>
<dbReference type="Pfam" id="PF00975">
    <property type="entry name" value="Thioesterase"/>
    <property type="match status" value="1"/>
</dbReference>
<evidence type="ECO:0000313" key="4">
    <source>
        <dbReference type="EMBL" id="SAK77950.1"/>
    </source>
</evidence>
<keyword evidence="1" id="KW-0596">Phosphopantetheine</keyword>
<dbReference type="InterPro" id="IPR042099">
    <property type="entry name" value="ANL_N_sf"/>
</dbReference>
<dbReference type="AlphaFoldDB" id="A0A158C6N1"/>
<keyword evidence="5" id="KW-1185">Reference proteome</keyword>
<dbReference type="PROSITE" id="PS00012">
    <property type="entry name" value="PHOSPHOPANTETHEINE"/>
    <property type="match status" value="1"/>
</dbReference>
<dbReference type="GO" id="GO:0031177">
    <property type="term" value="F:phosphopantetheine binding"/>
    <property type="evidence" value="ECO:0007669"/>
    <property type="project" value="InterPro"/>
</dbReference>
<dbReference type="EMBL" id="FCOA02000018">
    <property type="protein sequence ID" value="SAK77950.1"/>
    <property type="molecule type" value="Genomic_DNA"/>
</dbReference>
<dbReference type="InterPro" id="IPR020802">
    <property type="entry name" value="TesA-like"/>
</dbReference>
<dbReference type="Pfam" id="PF00550">
    <property type="entry name" value="PP-binding"/>
    <property type="match status" value="1"/>
</dbReference>